<comment type="similarity">
    <text evidence="2 10">Belongs to the glucose-1-phosphate thymidylyltransferase family.</text>
</comment>
<evidence type="ECO:0000256" key="3">
    <source>
        <dbReference type="ARBA" id="ARBA00012461"/>
    </source>
</evidence>
<keyword evidence="6 10" id="KW-0548">Nucleotidyltransferase</keyword>
<evidence type="ECO:0000313" key="12">
    <source>
        <dbReference type="EMBL" id="MBO3741329.1"/>
    </source>
</evidence>
<evidence type="ECO:0000256" key="6">
    <source>
        <dbReference type="ARBA" id="ARBA00022695"/>
    </source>
</evidence>
<dbReference type="InterPro" id="IPR029044">
    <property type="entry name" value="Nucleotide-diphossugar_trans"/>
</dbReference>
<dbReference type="InterPro" id="IPR005907">
    <property type="entry name" value="G1P_thy_trans_s"/>
</dbReference>
<proteinExistence type="inferred from homology"/>
<dbReference type="EC" id="2.7.7.24" evidence="3 10"/>
<dbReference type="InterPro" id="IPR005835">
    <property type="entry name" value="NTP_transferase_dom"/>
</dbReference>
<dbReference type="CDD" id="cd02538">
    <property type="entry name" value="G1P_TT_short"/>
    <property type="match status" value="1"/>
</dbReference>
<evidence type="ECO:0000256" key="7">
    <source>
        <dbReference type="ARBA" id="ARBA00022723"/>
    </source>
</evidence>
<evidence type="ECO:0000256" key="5">
    <source>
        <dbReference type="ARBA" id="ARBA00022679"/>
    </source>
</evidence>
<comment type="function">
    <text evidence="10">Catalyzes the formation of dTDP-glucose, from dTTP and glucose 1-phosphate, as well as its pyrophosphorolysis.</text>
</comment>
<reference evidence="12 13" key="1">
    <citation type="submission" date="2021-03" db="EMBL/GenBank/DDBJ databases">
        <title>Actinoplanes flavus sp. nov., a novel actinomycete isolated from Coconut Palm rhizosphere soil.</title>
        <authorList>
            <person name="Luo X."/>
        </authorList>
    </citation>
    <scope>NUCLEOTIDE SEQUENCE [LARGE SCALE GENOMIC DNA]</scope>
    <source>
        <strain evidence="12 13">NEAU-H7</strain>
    </source>
</reference>
<name>A0ABS3URC2_9ACTN</name>
<dbReference type="SUPFAM" id="SSF53448">
    <property type="entry name" value="Nucleotide-diphospho-sugar transferases"/>
    <property type="match status" value="1"/>
</dbReference>
<organism evidence="12 13">
    <name type="scientific">Actinoplanes flavus</name>
    <dbReference type="NCBI Taxonomy" id="2820290"/>
    <lineage>
        <taxon>Bacteria</taxon>
        <taxon>Bacillati</taxon>
        <taxon>Actinomycetota</taxon>
        <taxon>Actinomycetes</taxon>
        <taxon>Micromonosporales</taxon>
        <taxon>Micromonosporaceae</taxon>
        <taxon>Actinoplanes</taxon>
    </lineage>
</organism>
<evidence type="ECO:0000313" key="13">
    <source>
        <dbReference type="Proteomes" id="UP000679690"/>
    </source>
</evidence>
<sequence length="299" mass="32602">MKGIVLAGGNGKRLHPLTIAFSKQLLPVGNKPMIYYPLAVLMAAGIREILIVLRPGDLPLFREILGDGSPWGVALTYAVQPEPRGIADAILIGAEHIASDDCALVLGDNIFHGSGFGRLLQREVTQVKGCTLFSYQVTDPHRYGVAVTDADGNILEIQEKPENPPSHRAVTGLYLYDNDVVDIAKYIRPSARGELEITDVNNAYIACNRARVVELSRGYAWLDTGTPEALLQAGQYVRTLEERQGVQIACLEEIALRMGYIDAEQCHRLGRSMAGSAYGRYVMNIARELGADTVPDRAG</sequence>
<dbReference type="PANTHER" id="PTHR43532">
    <property type="entry name" value="GLUCOSE-1-PHOSPHATE THYMIDYLYLTRANSFERASE"/>
    <property type="match status" value="1"/>
</dbReference>
<keyword evidence="8 10" id="KW-0460">Magnesium</keyword>
<evidence type="ECO:0000256" key="10">
    <source>
        <dbReference type="RuleBase" id="RU003706"/>
    </source>
</evidence>
<feature type="domain" description="Nucleotidyl transferase" evidence="11">
    <location>
        <begin position="2"/>
        <end position="236"/>
    </location>
</feature>
<dbReference type="RefSeq" id="WP_208470471.1">
    <property type="nucleotide sequence ID" value="NZ_JAGFNS010000020.1"/>
</dbReference>
<gene>
    <name evidence="12" type="primary">rfbA</name>
    <name evidence="12" type="ORF">J5X75_27855</name>
</gene>
<evidence type="ECO:0000256" key="1">
    <source>
        <dbReference type="ARBA" id="ARBA00001946"/>
    </source>
</evidence>
<keyword evidence="7 10" id="KW-0479">Metal-binding</keyword>
<protein>
    <recommendedName>
        <fullName evidence="4 10">Glucose-1-phosphate thymidylyltransferase</fullName>
        <ecNumber evidence="3 10">2.7.7.24</ecNumber>
    </recommendedName>
</protein>
<comment type="catalytic activity">
    <reaction evidence="9 10">
        <text>dTTP + alpha-D-glucose 1-phosphate + H(+) = dTDP-alpha-D-glucose + diphosphate</text>
        <dbReference type="Rhea" id="RHEA:15225"/>
        <dbReference type="ChEBI" id="CHEBI:15378"/>
        <dbReference type="ChEBI" id="CHEBI:33019"/>
        <dbReference type="ChEBI" id="CHEBI:37568"/>
        <dbReference type="ChEBI" id="CHEBI:57477"/>
        <dbReference type="ChEBI" id="CHEBI:58601"/>
        <dbReference type="EC" id="2.7.7.24"/>
    </reaction>
</comment>
<dbReference type="PANTHER" id="PTHR43532:SF1">
    <property type="entry name" value="GLUCOSE-1-PHOSPHATE THYMIDYLYLTRANSFERASE 1"/>
    <property type="match status" value="1"/>
</dbReference>
<evidence type="ECO:0000259" key="11">
    <source>
        <dbReference type="Pfam" id="PF00483"/>
    </source>
</evidence>
<keyword evidence="5 10" id="KW-0808">Transferase</keyword>
<dbReference type="Pfam" id="PF00483">
    <property type="entry name" value="NTP_transferase"/>
    <property type="match status" value="1"/>
</dbReference>
<comment type="caution">
    <text evidence="12">The sequence shown here is derived from an EMBL/GenBank/DDBJ whole genome shotgun (WGS) entry which is preliminary data.</text>
</comment>
<dbReference type="NCBIfam" id="TIGR01207">
    <property type="entry name" value="rmlA"/>
    <property type="match status" value="1"/>
</dbReference>
<comment type="cofactor">
    <cofactor evidence="1">
        <name>Mg(2+)</name>
        <dbReference type="ChEBI" id="CHEBI:18420"/>
    </cofactor>
</comment>
<evidence type="ECO:0000256" key="2">
    <source>
        <dbReference type="ARBA" id="ARBA00010480"/>
    </source>
</evidence>
<dbReference type="EMBL" id="JAGFNS010000020">
    <property type="protein sequence ID" value="MBO3741329.1"/>
    <property type="molecule type" value="Genomic_DNA"/>
</dbReference>
<dbReference type="GO" id="GO:0008879">
    <property type="term" value="F:glucose-1-phosphate thymidylyltransferase activity"/>
    <property type="evidence" value="ECO:0007669"/>
    <property type="project" value="UniProtKB-EC"/>
</dbReference>
<evidence type="ECO:0000256" key="4">
    <source>
        <dbReference type="ARBA" id="ARBA00017654"/>
    </source>
</evidence>
<evidence type="ECO:0000256" key="8">
    <source>
        <dbReference type="ARBA" id="ARBA00022842"/>
    </source>
</evidence>
<evidence type="ECO:0000256" key="9">
    <source>
        <dbReference type="ARBA" id="ARBA00049336"/>
    </source>
</evidence>
<keyword evidence="13" id="KW-1185">Reference proteome</keyword>
<accession>A0ABS3URC2</accession>
<dbReference type="Gene3D" id="3.90.550.10">
    <property type="entry name" value="Spore Coat Polysaccharide Biosynthesis Protein SpsA, Chain A"/>
    <property type="match status" value="1"/>
</dbReference>
<dbReference type="Proteomes" id="UP000679690">
    <property type="component" value="Unassembled WGS sequence"/>
</dbReference>